<dbReference type="EMBL" id="WOYG01000001">
    <property type="protein sequence ID" value="NLV08556.1"/>
    <property type="molecule type" value="Genomic_DNA"/>
</dbReference>
<dbReference type="InterPro" id="IPR055984">
    <property type="entry name" value="DUF7562"/>
</dbReference>
<dbReference type="GeneID" id="42368309"/>
<dbReference type="RefSeq" id="WP_153554424.1">
    <property type="nucleotide sequence ID" value="NZ_WOYG01000001.1"/>
</dbReference>
<dbReference type="AlphaFoldDB" id="A0A847U7J3"/>
<evidence type="ECO:0000313" key="1">
    <source>
        <dbReference type="EMBL" id="NLV08556.1"/>
    </source>
</evidence>
<dbReference type="Proteomes" id="UP000608662">
    <property type="component" value="Unassembled WGS sequence"/>
</dbReference>
<protein>
    <recommendedName>
        <fullName evidence="3">Small CPxCG-related zinc finger protein</fullName>
    </recommendedName>
</protein>
<accession>A0A847U7J3</accession>
<evidence type="ECO:0000313" key="2">
    <source>
        <dbReference type="Proteomes" id="UP000608662"/>
    </source>
</evidence>
<gene>
    <name evidence="1" type="ORF">GOC74_01215</name>
</gene>
<reference evidence="1" key="1">
    <citation type="submission" date="2019-12" db="EMBL/GenBank/DDBJ databases">
        <title>Whole-genome sequence of Halomicrobium mukohataei pws1.</title>
        <authorList>
            <person name="Verma D.K."/>
            <person name="Gopal K."/>
            <person name="Prasad E.S."/>
        </authorList>
    </citation>
    <scope>NUCLEOTIDE SEQUENCE</scope>
    <source>
        <strain evidence="1">Pws1</strain>
    </source>
</reference>
<dbReference type="Pfam" id="PF24443">
    <property type="entry name" value="DUF7562"/>
    <property type="match status" value="1"/>
</dbReference>
<organism evidence="1 2">
    <name type="scientific">Halomicrobium mukohataei</name>
    <dbReference type="NCBI Taxonomy" id="57705"/>
    <lineage>
        <taxon>Archaea</taxon>
        <taxon>Methanobacteriati</taxon>
        <taxon>Methanobacteriota</taxon>
        <taxon>Stenosarchaea group</taxon>
        <taxon>Halobacteria</taxon>
        <taxon>Halobacteriales</taxon>
        <taxon>Haloarculaceae</taxon>
        <taxon>Halomicrobium</taxon>
    </lineage>
</organism>
<name>A0A847U7J3_9EURY</name>
<sequence length="91" mass="10593">MLGSRSSRDVVTCIACGESVSRSDAREYDKHGDRWDRTDKEFEYLCKPCHSDLTHQPRPGLEDLLETVEADADDRDSFLQRYVELAEEKRR</sequence>
<comment type="caution">
    <text evidence="1">The sequence shown here is derived from an EMBL/GenBank/DDBJ whole genome shotgun (WGS) entry which is preliminary data.</text>
</comment>
<dbReference type="OrthoDB" id="165365at2157"/>
<evidence type="ECO:0008006" key="3">
    <source>
        <dbReference type="Google" id="ProtNLM"/>
    </source>
</evidence>
<proteinExistence type="predicted"/>